<evidence type="ECO:0000256" key="1">
    <source>
        <dbReference type="SAM" id="MobiDB-lite"/>
    </source>
</evidence>
<dbReference type="InterPro" id="IPR005135">
    <property type="entry name" value="Endo/exonuclease/phosphatase"/>
</dbReference>
<dbReference type="PANTHER" id="PTHR33395:SF22">
    <property type="entry name" value="REVERSE TRANSCRIPTASE DOMAIN-CONTAINING PROTEIN"/>
    <property type="match status" value="1"/>
</dbReference>
<dbReference type="GO" id="GO:0061343">
    <property type="term" value="P:cell adhesion involved in heart morphogenesis"/>
    <property type="evidence" value="ECO:0007669"/>
    <property type="project" value="TreeGrafter"/>
</dbReference>
<dbReference type="InterPro" id="IPR000477">
    <property type="entry name" value="RT_dom"/>
</dbReference>
<feature type="domain" description="Reverse transcriptase" evidence="2">
    <location>
        <begin position="521"/>
        <end position="787"/>
    </location>
</feature>
<dbReference type="GO" id="GO:0007508">
    <property type="term" value="P:larval heart development"/>
    <property type="evidence" value="ECO:0007669"/>
    <property type="project" value="TreeGrafter"/>
</dbReference>
<feature type="region of interest" description="Disordered" evidence="1">
    <location>
        <begin position="1"/>
        <end position="29"/>
    </location>
</feature>
<dbReference type="AlphaFoldDB" id="A0A9Q1HJX6"/>
<dbReference type="CDD" id="cd01650">
    <property type="entry name" value="RT_nLTR_like"/>
    <property type="match status" value="1"/>
</dbReference>
<accession>A0A9Q1HJX6</accession>
<name>A0A9Q1HJX6_HOLLE</name>
<feature type="compositionally biased region" description="Polar residues" evidence="1">
    <location>
        <begin position="1"/>
        <end position="13"/>
    </location>
</feature>
<dbReference type="InterPro" id="IPR036691">
    <property type="entry name" value="Endo/exonu/phosph_ase_sf"/>
</dbReference>
<dbReference type="SUPFAM" id="SSF56672">
    <property type="entry name" value="DNA/RNA polymerases"/>
    <property type="match status" value="1"/>
</dbReference>
<dbReference type="EMBL" id="JAIZAY010000002">
    <property type="protein sequence ID" value="KAJ8047773.1"/>
    <property type="molecule type" value="Genomic_DNA"/>
</dbReference>
<dbReference type="Pfam" id="PF00078">
    <property type="entry name" value="RVT_1"/>
    <property type="match status" value="1"/>
</dbReference>
<dbReference type="GO" id="GO:0031012">
    <property type="term" value="C:extracellular matrix"/>
    <property type="evidence" value="ECO:0007669"/>
    <property type="project" value="TreeGrafter"/>
</dbReference>
<sequence>MSQNPGVPLSASSPKIDRRNVRPKLNPSSNLRTLSAELSRRRLPTNLKKLKIINVNCQSIRAKLPSFEVMLATEDPDIVIGTESWLNDSIATGEVFPNSYNVFRRDREASKGGGVFIAVKNTFIVTSEPNLITNCESTWISLHVKGLSPVYIGAFYRPQSTDRDYLLQLDLSLSKIPKNAAVWLLGDFNLPSVDWDTMSFKTGGSYPAISNLMIDIANDFNLHQIVKEPTRESNILDLCFTNSPARVDSVHVDSGISDHDVVIVNALFKPKVFRPPKRKVFLYHKANFSNIDDDMEELNSKLTPKLISSSSMDELYELFMTTLFNSIDKNIPAKLSSSRFSYPWVNRLIKRDIRRKQRLYNKVKKYGQSSHKFEFRKLRRSIDRKIRMSHNSYVRDIIGGSLKSDNTKPFWNFIKSKRTDTSGISPLQVHGRLLSTSKDKAEALNNQFCSVFTKEDLNSMPVIDSSPIPVIGDIKISTTGVLKLLTDLKVHKAAGPDNVTARVLKSCAHSIAPIFQKLFQKSVSSGCLPAAWLDANITPIYKKGERSDPANYRPVSLTSIPCKLLEHIIHRHIMDHFDKFNVLADVQHGFRKGRSCETQLSALVDDIMKILDNRSQADLIIMDFSKAFDTVPHQRLLNKLKHVGIRNNILNWIEKFLTNRYQRVLIDGTSSDKSKVISGVPQGTVLGPLLFLVYINDLPANIQSSVRLFADDCILYREIKNIEDTKILQHDVDNLCQWESIWQMGFNKSKCFTMRVSHKANPNPYFYQMGNHTLEQVNHHPYLGVELSSSMNWKRHINQIVSKANRTLGLLRRNLSHCDKDTKTAAYFALVRPILDYCSTVWDPYTQSEKNSIENVQRRAARFIFNNYSRQSSVSEMIKDLKWDSLETRRFRARLVMYKETHGLLPSNVRNHLIDPSNLNRRTTRRTSGRYLYHYPSTNKLCYQKSLYPRTTVSLAGTYYRNRLAVPHQWTALKTSS</sequence>
<dbReference type="OrthoDB" id="6780717at2759"/>
<gene>
    <name evidence="3" type="ORF">HOLleu_06861</name>
</gene>
<evidence type="ECO:0000313" key="3">
    <source>
        <dbReference type="EMBL" id="KAJ8047773.1"/>
    </source>
</evidence>
<protein>
    <submittedName>
        <fullName evidence="3">RNA-directed DNA polymerase from mobile element jockey</fullName>
    </submittedName>
</protein>
<keyword evidence="3" id="KW-0808">Transferase</keyword>
<dbReference type="GO" id="GO:0003964">
    <property type="term" value="F:RNA-directed DNA polymerase activity"/>
    <property type="evidence" value="ECO:0007669"/>
    <property type="project" value="UniProtKB-KW"/>
</dbReference>
<organism evidence="3 4">
    <name type="scientific">Holothuria leucospilota</name>
    <name type="common">Black long sea cucumber</name>
    <name type="synonym">Mertensiothuria leucospilota</name>
    <dbReference type="NCBI Taxonomy" id="206669"/>
    <lineage>
        <taxon>Eukaryota</taxon>
        <taxon>Metazoa</taxon>
        <taxon>Echinodermata</taxon>
        <taxon>Eleutherozoa</taxon>
        <taxon>Echinozoa</taxon>
        <taxon>Holothuroidea</taxon>
        <taxon>Aspidochirotacea</taxon>
        <taxon>Aspidochirotida</taxon>
        <taxon>Holothuriidae</taxon>
        <taxon>Holothuria</taxon>
    </lineage>
</organism>
<dbReference type="Pfam" id="PF14529">
    <property type="entry name" value="Exo_endo_phos_2"/>
    <property type="match status" value="1"/>
</dbReference>
<comment type="caution">
    <text evidence="3">The sequence shown here is derived from an EMBL/GenBank/DDBJ whole genome shotgun (WGS) entry which is preliminary data.</text>
</comment>
<dbReference type="PROSITE" id="PS50878">
    <property type="entry name" value="RT_POL"/>
    <property type="match status" value="1"/>
</dbReference>
<dbReference type="PANTHER" id="PTHR33395">
    <property type="entry name" value="TRANSCRIPTASE, PUTATIVE-RELATED-RELATED"/>
    <property type="match status" value="1"/>
</dbReference>
<keyword evidence="4" id="KW-1185">Reference proteome</keyword>
<keyword evidence="3" id="KW-0548">Nucleotidyltransferase</keyword>
<dbReference type="SUPFAM" id="SSF56219">
    <property type="entry name" value="DNase I-like"/>
    <property type="match status" value="1"/>
</dbReference>
<dbReference type="InterPro" id="IPR043502">
    <property type="entry name" value="DNA/RNA_pol_sf"/>
</dbReference>
<dbReference type="Proteomes" id="UP001152320">
    <property type="component" value="Chromosome 2"/>
</dbReference>
<keyword evidence="3" id="KW-0695">RNA-directed DNA polymerase</keyword>
<proteinExistence type="predicted"/>
<dbReference type="Gene3D" id="3.60.10.10">
    <property type="entry name" value="Endonuclease/exonuclease/phosphatase"/>
    <property type="match status" value="1"/>
</dbReference>
<evidence type="ECO:0000313" key="4">
    <source>
        <dbReference type="Proteomes" id="UP001152320"/>
    </source>
</evidence>
<reference evidence="3" key="1">
    <citation type="submission" date="2021-10" db="EMBL/GenBank/DDBJ databases">
        <title>Tropical sea cucumber genome reveals ecological adaptation and Cuvierian tubules defense mechanism.</title>
        <authorList>
            <person name="Chen T."/>
        </authorList>
    </citation>
    <scope>NUCLEOTIDE SEQUENCE</scope>
    <source>
        <strain evidence="3">Nanhai2018</strain>
        <tissue evidence="3">Muscle</tissue>
    </source>
</reference>
<evidence type="ECO:0000259" key="2">
    <source>
        <dbReference type="PROSITE" id="PS50878"/>
    </source>
</evidence>